<sequence length="334" mass="35969">MPASRAAPPRPSPSLASSTRSAKPQPPPSPAPALPATLAKRLLFPHLPPGTPIPPLLADPALDAELYDFLALALRAFVTPWWSKITRYDKEFLPHITHILSAVLRALDARIRATDPAPLLCRHVPALLAQHYDDYRAAARDLHSSRAQAGALSLPALFHARQQHIAVSPDGVLDELYVRTVLDAVLNACLPAEDWDAEPERYIVREIVLHVVCSSVVPKITQPWFIHKSILDLLGPEVAPLTDVKPPEQLLLSPAPSIPDPASSTPASGLPSLHTLLVFFLSAVQSVSTAALTLVHLYKQTLHTIQQVNQSSRPPSPGPAPALGVVPSPPLSRA</sequence>
<evidence type="ECO:0000313" key="4">
    <source>
        <dbReference type="Proteomes" id="UP000030671"/>
    </source>
</evidence>
<feature type="compositionally biased region" description="Low complexity" evidence="1">
    <location>
        <begin position="1"/>
        <end position="23"/>
    </location>
</feature>
<dbReference type="PANTHER" id="PTHR22775:SF3">
    <property type="entry name" value="SORTING NEXIN-13"/>
    <property type="match status" value="1"/>
</dbReference>
<dbReference type="EMBL" id="KI925454">
    <property type="protein sequence ID" value="ETW87481.1"/>
    <property type="molecule type" value="Genomic_DNA"/>
</dbReference>
<gene>
    <name evidence="3" type="ORF">HETIRDRAFT_469562</name>
</gene>
<accession>W4KQZ2</accession>
<dbReference type="RefSeq" id="XP_009541375.1">
    <property type="nucleotide sequence ID" value="XM_009543080.1"/>
</dbReference>
<evidence type="ECO:0000313" key="3">
    <source>
        <dbReference type="EMBL" id="ETW87481.1"/>
    </source>
</evidence>
<evidence type="ECO:0000256" key="1">
    <source>
        <dbReference type="SAM" id="MobiDB-lite"/>
    </source>
</evidence>
<dbReference type="InParanoid" id="W4KQZ2"/>
<feature type="region of interest" description="Disordered" evidence="1">
    <location>
        <begin position="1"/>
        <end position="32"/>
    </location>
</feature>
<keyword evidence="4" id="KW-1185">Reference proteome</keyword>
<proteinExistence type="predicted"/>
<dbReference type="InterPro" id="IPR003114">
    <property type="entry name" value="Phox_assoc"/>
</dbReference>
<dbReference type="PANTHER" id="PTHR22775">
    <property type="entry name" value="SORTING NEXIN"/>
    <property type="match status" value="1"/>
</dbReference>
<dbReference type="HOGENOM" id="CLU_832997_0_0_1"/>
<dbReference type="GeneID" id="20677296"/>
<dbReference type="PROSITE" id="PS51207">
    <property type="entry name" value="PXA"/>
    <property type="match status" value="1"/>
</dbReference>
<dbReference type="eggNOG" id="ENOG502RYEC">
    <property type="taxonomic scope" value="Eukaryota"/>
</dbReference>
<dbReference type="AlphaFoldDB" id="W4KQZ2"/>
<dbReference type="STRING" id="747525.W4KQZ2"/>
<name>W4KQZ2_HETIT</name>
<dbReference type="OrthoDB" id="431557at2759"/>
<dbReference type="GO" id="GO:0035091">
    <property type="term" value="F:phosphatidylinositol binding"/>
    <property type="evidence" value="ECO:0007669"/>
    <property type="project" value="TreeGrafter"/>
</dbReference>
<feature type="domain" description="PXA" evidence="2">
    <location>
        <begin position="59"/>
        <end position="238"/>
    </location>
</feature>
<dbReference type="Proteomes" id="UP000030671">
    <property type="component" value="Unassembled WGS sequence"/>
</dbReference>
<feature type="non-terminal residue" evidence="3">
    <location>
        <position position="334"/>
    </location>
</feature>
<evidence type="ECO:0000259" key="2">
    <source>
        <dbReference type="PROSITE" id="PS51207"/>
    </source>
</evidence>
<reference evidence="3 4" key="1">
    <citation type="journal article" date="2012" name="New Phytol.">
        <title>Insight into trade-off between wood decay and parasitism from the genome of a fungal forest pathogen.</title>
        <authorList>
            <person name="Olson A."/>
            <person name="Aerts A."/>
            <person name="Asiegbu F."/>
            <person name="Belbahri L."/>
            <person name="Bouzid O."/>
            <person name="Broberg A."/>
            <person name="Canback B."/>
            <person name="Coutinho P.M."/>
            <person name="Cullen D."/>
            <person name="Dalman K."/>
            <person name="Deflorio G."/>
            <person name="van Diepen L.T."/>
            <person name="Dunand C."/>
            <person name="Duplessis S."/>
            <person name="Durling M."/>
            <person name="Gonthier P."/>
            <person name="Grimwood J."/>
            <person name="Fossdal C.G."/>
            <person name="Hansson D."/>
            <person name="Henrissat B."/>
            <person name="Hietala A."/>
            <person name="Himmelstrand K."/>
            <person name="Hoffmeister D."/>
            <person name="Hogberg N."/>
            <person name="James T.Y."/>
            <person name="Karlsson M."/>
            <person name="Kohler A."/>
            <person name="Kues U."/>
            <person name="Lee Y.H."/>
            <person name="Lin Y.C."/>
            <person name="Lind M."/>
            <person name="Lindquist E."/>
            <person name="Lombard V."/>
            <person name="Lucas S."/>
            <person name="Lunden K."/>
            <person name="Morin E."/>
            <person name="Murat C."/>
            <person name="Park J."/>
            <person name="Raffaello T."/>
            <person name="Rouze P."/>
            <person name="Salamov A."/>
            <person name="Schmutz J."/>
            <person name="Solheim H."/>
            <person name="Stahlberg J."/>
            <person name="Velez H."/>
            <person name="de Vries R.P."/>
            <person name="Wiebenga A."/>
            <person name="Woodward S."/>
            <person name="Yakovlev I."/>
            <person name="Garbelotto M."/>
            <person name="Martin F."/>
            <person name="Grigoriev I.V."/>
            <person name="Stenlid J."/>
        </authorList>
    </citation>
    <scope>NUCLEOTIDE SEQUENCE [LARGE SCALE GENOMIC DNA]</scope>
    <source>
        <strain evidence="3 4">TC 32-1</strain>
    </source>
</reference>
<dbReference type="KEGG" id="hir:HETIRDRAFT_469562"/>
<protein>
    <recommendedName>
        <fullName evidence="2">PXA domain-containing protein</fullName>
    </recommendedName>
</protein>
<feature type="region of interest" description="Disordered" evidence="1">
    <location>
        <begin position="308"/>
        <end position="334"/>
    </location>
</feature>
<dbReference type="SMART" id="SM00313">
    <property type="entry name" value="PXA"/>
    <property type="match status" value="1"/>
</dbReference>
<dbReference type="Pfam" id="PF02194">
    <property type="entry name" value="PXA"/>
    <property type="match status" value="1"/>
</dbReference>
<organism evidence="3 4">
    <name type="scientific">Heterobasidion irregulare (strain TC 32-1)</name>
    <dbReference type="NCBI Taxonomy" id="747525"/>
    <lineage>
        <taxon>Eukaryota</taxon>
        <taxon>Fungi</taxon>
        <taxon>Dikarya</taxon>
        <taxon>Basidiomycota</taxon>
        <taxon>Agaricomycotina</taxon>
        <taxon>Agaricomycetes</taxon>
        <taxon>Russulales</taxon>
        <taxon>Bondarzewiaceae</taxon>
        <taxon>Heterobasidion</taxon>
        <taxon>Heterobasidion annosum species complex</taxon>
    </lineage>
</organism>